<dbReference type="OrthoDB" id="9799367at2"/>
<feature type="chain" id="PRO_5020221417" evidence="1">
    <location>
        <begin position="23"/>
        <end position="358"/>
    </location>
</feature>
<feature type="signal peptide" evidence="1">
    <location>
        <begin position="1"/>
        <end position="22"/>
    </location>
</feature>
<sequence>MNRLYRVLVLLSLLALPAVAQAAVAPDVVASYAQSHGFSGTVVLQQPGKPLYRRSFGLASRAFKQPNTPDTRYRIASITKAFTAVLVLQLVEQGKLDLQQPIRRYLPGYAGNGGGKVTLHQLLNHTSGLPNFDQVKDLATALSEGVPNYQKPRTSSQLMTDYCSGDLVAEPGKAFDYNNCDYIVLGKIVEAASGKPYAELLRERIAVPLGLKHTGLLRQSDIVEGLADTYMYREDLKSLANDLPVYAENWFAAGSLYSTADDVLAFADGLFGGKLLSAASLQAMTTPGLDDYGYGVWSYEMTIAGKKQRIVKRPGRIMGAQAQLFHMRDSGITLVLLANTDAVDLDEFAAEVARHSAD</sequence>
<evidence type="ECO:0000313" key="4">
    <source>
        <dbReference type="Proteomes" id="UP000295293"/>
    </source>
</evidence>
<dbReference type="Gene3D" id="3.40.710.10">
    <property type="entry name" value="DD-peptidase/beta-lactamase superfamily"/>
    <property type="match status" value="1"/>
</dbReference>
<evidence type="ECO:0000256" key="1">
    <source>
        <dbReference type="SAM" id="SignalP"/>
    </source>
</evidence>
<dbReference type="Proteomes" id="UP000295293">
    <property type="component" value="Unassembled WGS sequence"/>
</dbReference>
<dbReference type="SUPFAM" id="SSF56601">
    <property type="entry name" value="beta-lactamase/transpeptidase-like"/>
    <property type="match status" value="1"/>
</dbReference>
<organism evidence="3 4">
    <name type="scientific">Tahibacter aquaticus</name>
    <dbReference type="NCBI Taxonomy" id="520092"/>
    <lineage>
        <taxon>Bacteria</taxon>
        <taxon>Pseudomonadati</taxon>
        <taxon>Pseudomonadota</taxon>
        <taxon>Gammaproteobacteria</taxon>
        <taxon>Lysobacterales</taxon>
        <taxon>Rhodanobacteraceae</taxon>
        <taxon>Tahibacter</taxon>
    </lineage>
</organism>
<name>A0A4R6Z3A0_9GAMM</name>
<dbReference type="EMBL" id="SNZH01000004">
    <property type="protein sequence ID" value="TDR45949.1"/>
    <property type="molecule type" value="Genomic_DNA"/>
</dbReference>
<accession>A0A4R6Z3A0</accession>
<reference evidence="3 4" key="1">
    <citation type="submission" date="2019-03" db="EMBL/GenBank/DDBJ databases">
        <title>Genomic Encyclopedia of Type Strains, Phase IV (KMG-IV): sequencing the most valuable type-strain genomes for metagenomic binning, comparative biology and taxonomic classification.</title>
        <authorList>
            <person name="Goeker M."/>
        </authorList>
    </citation>
    <scope>NUCLEOTIDE SEQUENCE [LARGE SCALE GENOMIC DNA]</scope>
    <source>
        <strain evidence="3 4">DSM 21667</strain>
    </source>
</reference>
<dbReference type="Pfam" id="PF00144">
    <property type="entry name" value="Beta-lactamase"/>
    <property type="match status" value="1"/>
</dbReference>
<keyword evidence="4" id="KW-1185">Reference proteome</keyword>
<dbReference type="PANTHER" id="PTHR46825">
    <property type="entry name" value="D-ALANYL-D-ALANINE-CARBOXYPEPTIDASE/ENDOPEPTIDASE AMPH"/>
    <property type="match status" value="1"/>
</dbReference>
<evidence type="ECO:0000259" key="2">
    <source>
        <dbReference type="Pfam" id="PF00144"/>
    </source>
</evidence>
<evidence type="ECO:0000313" key="3">
    <source>
        <dbReference type="EMBL" id="TDR45949.1"/>
    </source>
</evidence>
<keyword evidence="1" id="KW-0732">Signal</keyword>
<dbReference type="InterPro" id="IPR012338">
    <property type="entry name" value="Beta-lactam/transpept-like"/>
</dbReference>
<proteinExistence type="predicted"/>
<dbReference type="InterPro" id="IPR001466">
    <property type="entry name" value="Beta-lactam-related"/>
</dbReference>
<dbReference type="AlphaFoldDB" id="A0A4R6Z3A0"/>
<feature type="domain" description="Beta-lactamase-related" evidence="2">
    <location>
        <begin position="29"/>
        <end position="346"/>
    </location>
</feature>
<dbReference type="RefSeq" id="WP_133818305.1">
    <property type="nucleotide sequence ID" value="NZ_SNZH01000004.1"/>
</dbReference>
<comment type="caution">
    <text evidence="3">The sequence shown here is derived from an EMBL/GenBank/DDBJ whole genome shotgun (WGS) entry which is preliminary data.</text>
</comment>
<dbReference type="PANTHER" id="PTHR46825:SF9">
    <property type="entry name" value="BETA-LACTAMASE-RELATED DOMAIN-CONTAINING PROTEIN"/>
    <property type="match status" value="1"/>
</dbReference>
<protein>
    <submittedName>
        <fullName evidence="3">CubicO group peptidase (Beta-lactamase class C family)</fullName>
    </submittedName>
</protein>
<gene>
    <name evidence="3" type="ORF">DFR29_104386</name>
</gene>
<dbReference type="InterPro" id="IPR050491">
    <property type="entry name" value="AmpC-like"/>
</dbReference>